<dbReference type="FunFam" id="3.40.50.300:FF:002884">
    <property type="entry name" value="ATP-dependent DNA helicase"/>
    <property type="match status" value="1"/>
</dbReference>
<feature type="domain" description="DNA helicase Pif1-like 2B" evidence="5">
    <location>
        <begin position="1180"/>
        <end position="1226"/>
    </location>
</feature>
<dbReference type="CDD" id="cd18809">
    <property type="entry name" value="SF1_C_RecD"/>
    <property type="match status" value="1"/>
</dbReference>
<accession>A0A1D6JX21</accession>
<keyword evidence="1" id="KW-0378">Hydrolase</keyword>
<evidence type="ECO:0000256" key="2">
    <source>
        <dbReference type="SAM" id="MobiDB-lite"/>
    </source>
</evidence>
<dbReference type="InterPro" id="IPR025476">
    <property type="entry name" value="Helitron_helicase-like"/>
</dbReference>
<proteinExistence type="inferred from homology"/>
<dbReference type="GO" id="GO:0016787">
    <property type="term" value="F:hydrolase activity"/>
    <property type="evidence" value="ECO:0007669"/>
    <property type="project" value="UniProtKB-KW"/>
</dbReference>
<feature type="compositionally biased region" description="Basic residues" evidence="2">
    <location>
        <begin position="65"/>
        <end position="74"/>
    </location>
</feature>
<evidence type="ECO:0000259" key="5">
    <source>
        <dbReference type="Pfam" id="PF21530"/>
    </source>
</evidence>
<feature type="domain" description="Helitron helicase-like" evidence="4">
    <location>
        <begin position="516"/>
        <end position="689"/>
    </location>
</feature>
<dbReference type="EMBL" id="CM007647">
    <property type="protein sequence ID" value="ONL96259.1"/>
    <property type="molecule type" value="Genomic_DNA"/>
</dbReference>
<keyword evidence="1" id="KW-0233">DNA recombination</keyword>
<dbReference type="EC" id="5.6.2.3" evidence="1"/>
<comment type="cofactor">
    <cofactor evidence="1">
        <name>Mg(2+)</name>
        <dbReference type="ChEBI" id="CHEBI:18420"/>
    </cofactor>
</comment>
<keyword evidence="1" id="KW-0547">Nucleotide-binding</keyword>
<dbReference type="GO" id="GO:0006281">
    <property type="term" value="P:DNA repair"/>
    <property type="evidence" value="ECO:0007669"/>
    <property type="project" value="UniProtKB-KW"/>
</dbReference>
<dbReference type="Pfam" id="PF21530">
    <property type="entry name" value="Pif1_2B_dom"/>
    <property type="match status" value="1"/>
</dbReference>
<evidence type="ECO:0000259" key="4">
    <source>
        <dbReference type="Pfam" id="PF14214"/>
    </source>
</evidence>
<dbReference type="GO" id="GO:0000723">
    <property type="term" value="P:telomere maintenance"/>
    <property type="evidence" value="ECO:0007669"/>
    <property type="project" value="InterPro"/>
</dbReference>
<feature type="compositionally biased region" description="Polar residues" evidence="2">
    <location>
        <begin position="79"/>
        <end position="91"/>
    </location>
</feature>
<name>A0A1D6JX21_MAIZE</name>
<keyword evidence="1" id="KW-0347">Helicase</keyword>
<gene>
    <name evidence="6" type="ORF">ZEAMMB73_Zm00001d028519</name>
</gene>
<feature type="region of interest" description="Disordered" evidence="2">
    <location>
        <begin position="63"/>
        <end position="91"/>
    </location>
</feature>
<keyword evidence="1" id="KW-0227">DNA damage</keyword>
<sequence>MLAQDSIAIENPKFTPELVWSSADSQPPTVSLSSSKDMVISELSATPFVYASLQTKDVDMDKMTRSPRRQRHEHHVSSGERQSLISRQNQKFQSAIRRNFATATRDHRMEGGEHNEIDHAIASKIENNKSTSPCPVTAPHSDKMTEGADVGMQQQITPNVTTNENHDEDVLFEDDDEEDGYLFARQDGESIEDIEIDETQDAFTVNPDVPDLYDKVYSNIPEETHLLSTVADCDYCKAKKFQYEPLGFCCRNGQIDLAPFETPPQLRRLWECSDVDARHFRDNIRFFNGHFSFTSLYCCIDSMTTNMDCGIYTFRAHGMMYHNVRSFGREVGAEHKHLELYFYDDDPSLEHRYHKCRQEQFEKDKEVIKQLVEILKGNPYSEHLRSMGHVDNIEDYHIALNLDQTLNQKLYNVPITSEVAAVWIEGSERRGQFSNSVMLHGKDRSSHGIRSYHGCYDALSYPLFFPKGELGWHANIPKSNVSMDEVDAYRDQHRRSDANNDDTERPSHLCVSVHDYYCYRFQIRPSIFNPILHGKRLFQQFAVDTYIKIESSRLDFIRKNQDRLRADLYKGLVDSLHEGENRADKIGKRIVLSTSFIGGPRDMRRRYMDAMALVRKFGKPDIFLTMTCNPNWDEITRELLPMQSPQDRPDLVVRIFRAKLEELKKRLTKHHILGKIRAYVYVVEFQKRDANKADGDVDEIKQYRDARVVTPPEALWRIFNFDLSQNSPPVMQLQLHLENMHMVSFHERAKVNHVVQRPGADRSMLTAYFEANRLHEEARGILYRDFPEWYTLQQGKVWQRRKGNTSGQVGRIVSTHPAEGEHFYLRLLLNHVTGATSYADLRTIDGDTLPSFREAAQRRGLLEADDTIDECLNEAAIYQMSSALRRLFATILVYCETNDVAELWQRHLDSMSEDYHRSTQSKTHVQQMVLIDIRNILQSMGKDIKTFPLPAIIDKYDDSHGTDREIYEEESIEPTAEDVAMKETLNEEQRSAYDKILSVVDTNNGGVFFVDGPGGTGKTYLYKALLAALCSQDKIAVATTTSGVAASILPGGRTAHSRFKIPLTIDDGASDPWFAEYLLRVGGGTEEANNDGDVHLPDEVCVTYTGNNRDLDRLIDDIYPNLNENMSNTSYITSRAILSTRNDWVDMINMRMIDRFQGEQMMYHSFDTAVDDPNNYYPSEFLNTLTPNGLPPHVLKLKVGCPIMLLRNIDPANGLCNGTRLVVRGFQKNSIDAEIVLGQHAGMRIFLPRIPLCPSDDEMFPFQFKRKQFPIRLSFAMTVNKAQGQTIPNVGVYLLEPVFSHSQLYVALSRATARSKVKILAIPVHDEKKKKKGVERNSAINGATYTKNIVYKEVLTP</sequence>
<dbReference type="InParanoid" id="A0A1D6JX21"/>
<dbReference type="SUPFAM" id="SSF52540">
    <property type="entry name" value="P-loop containing nucleoside triphosphate hydrolases"/>
    <property type="match status" value="2"/>
</dbReference>
<dbReference type="GO" id="GO:0043139">
    <property type="term" value="F:5'-3' DNA helicase activity"/>
    <property type="evidence" value="ECO:0007669"/>
    <property type="project" value="UniProtKB-EC"/>
</dbReference>
<dbReference type="Gene3D" id="3.40.50.300">
    <property type="entry name" value="P-loop containing nucleotide triphosphate hydrolases"/>
    <property type="match status" value="2"/>
</dbReference>
<comment type="similarity">
    <text evidence="1">Belongs to the helicase family.</text>
</comment>
<dbReference type="PANTHER" id="PTHR10492">
    <property type="match status" value="1"/>
</dbReference>
<organism evidence="6">
    <name type="scientific">Zea mays</name>
    <name type="common">Maize</name>
    <dbReference type="NCBI Taxonomy" id="4577"/>
    <lineage>
        <taxon>Eukaryota</taxon>
        <taxon>Viridiplantae</taxon>
        <taxon>Streptophyta</taxon>
        <taxon>Embryophyta</taxon>
        <taxon>Tracheophyta</taxon>
        <taxon>Spermatophyta</taxon>
        <taxon>Magnoliopsida</taxon>
        <taxon>Liliopsida</taxon>
        <taxon>Poales</taxon>
        <taxon>Poaceae</taxon>
        <taxon>PACMAD clade</taxon>
        <taxon>Panicoideae</taxon>
        <taxon>Andropogonodae</taxon>
        <taxon>Andropogoneae</taxon>
        <taxon>Tripsacinae</taxon>
        <taxon>Zea</taxon>
    </lineage>
</organism>
<dbReference type="Pfam" id="PF14214">
    <property type="entry name" value="Helitron_like_N"/>
    <property type="match status" value="1"/>
</dbReference>
<dbReference type="InterPro" id="IPR049163">
    <property type="entry name" value="Pif1-like_2B_dom"/>
</dbReference>
<reference evidence="6" key="1">
    <citation type="submission" date="2015-12" db="EMBL/GenBank/DDBJ databases">
        <title>Update maize B73 reference genome by single molecule sequencing technologies.</title>
        <authorList>
            <consortium name="Maize Genome Sequencing Project"/>
            <person name="Ware D."/>
        </authorList>
    </citation>
    <scope>NUCLEOTIDE SEQUENCE [LARGE SCALE GENOMIC DNA]</scope>
    <source>
        <tissue evidence="6">Seedling</tissue>
    </source>
</reference>
<dbReference type="GO" id="GO:0005524">
    <property type="term" value="F:ATP binding"/>
    <property type="evidence" value="ECO:0007669"/>
    <property type="project" value="UniProtKB-KW"/>
</dbReference>
<dbReference type="ExpressionAtlas" id="A0A1D6JX21">
    <property type="expression patterns" value="baseline"/>
</dbReference>
<dbReference type="PANTHER" id="PTHR10492:SF92">
    <property type="entry name" value="ATP-DEPENDENT DNA HELICASE"/>
    <property type="match status" value="1"/>
</dbReference>
<dbReference type="InterPro" id="IPR010285">
    <property type="entry name" value="DNA_helicase_pif1-like_DEAD"/>
</dbReference>
<evidence type="ECO:0000256" key="1">
    <source>
        <dbReference type="RuleBase" id="RU363044"/>
    </source>
</evidence>
<dbReference type="GO" id="GO:0006310">
    <property type="term" value="P:DNA recombination"/>
    <property type="evidence" value="ECO:0007669"/>
    <property type="project" value="UniProtKB-KW"/>
</dbReference>
<feature type="domain" description="DNA helicase Pif1-like DEAD-box helicase" evidence="3">
    <location>
        <begin position="985"/>
        <end position="1068"/>
    </location>
</feature>
<evidence type="ECO:0000313" key="6">
    <source>
        <dbReference type="EMBL" id="ONL96259.1"/>
    </source>
</evidence>
<dbReference type="Pfam" id="PF05970">
    <property type="entry name" value="PIF1"/>
    <property type="match status" value="1"/>
</dbReference>
<keyword evidence="1" id="KW-0067">ATP-binding</keyword>
<comment type="catalytic activity">
    <reaction evidence="1">
        <text>ATP + H2O = ADP + phosphate + H(+)</text>
        <dbReference type="Rhea" id="RHEA:13065"/>
        <dbReference type="ChEBI" id="CHEBI:15377"/>
        <dbReference type="ChEBI" id="CHEBI:15378"/>
        <dbReference type="ChEBI" id="CHEBI:30616"/>
        <dbReference type="ChEBI" id="CHEBI:43474"/>
        <dbReference type="ChEBI" id="CHEBI:456216"/>
        <dbReference type="EC" id="5.6.2.3"/>
    </reaction>
</comment>
<keyword evidence="1" id="KW-0234">DNA repair</keyword>
<evidence type="ECO:0000259" key="3">
    <source>
        <dbReference type="Pfam" id="PF05970"/>
    </source>
</evidence>
<protein>
    <recommendedName>
        <fullName evidence="1">ATP-dependent DNA helicase</fullName>
        <ecNumber evidence="1">5.6.2.3</ecNumber>
    </recommendedName>
</protein>
<dbReference type="InterPro" id="IPR027417">
    <property type="entry name" value="P-loop_NTPase"/>
</dbReference>